<protein>
    <submittedName>
        <fullName evidence="2">Archaeal ATPase, fused to C-terminal DUF234 domain</fullName>
    </submittedName>
</protein>
<evidence type="ECO:0000259" key="1">
    <source>
        <dbReference type="Pfam" id="PF01637"/>
    </source>
</evidence>
<dbReference type="EMBL" id="FPHE01000086">
    <property type="protein sequence ID" value="SFV58780.1"/>
    <property type="molecule type" value="Genomic_DNA"/>
</dbReference>
<name>A0A1W1BYV6_9ZZZZ</name>
<dbReference type="InterPro" id="IPR027417">
    <property type="entry name" value="P-loop_NTPase"/>
</dbReference>
<dbReference type="Pfam" id="PF01637">
    <property type="entry name" value="ATPase_2"/>
    <property type="match status" value="1"/>
</dbReference>
<accession>A0A1W1BYV6</accession>
<gene>
    <name evidence="2" type="ORF">MNB_SV-12-1571</name>
</gene>
<dbReference type="SUPFAM" id="SSF52540">
    <property type="entry name" value="P-loop containing nucleoside triphosphate hydrolases"/>
    <property type="match status" value="1"/>
</dbReference>
<dbReference type="SUPFAM" id="SSF46785">
    <property type="entry name" value="Winged helix' DNA-binding domain"/>
    <property type="match status" value="1"/>
</dbReference>
<dbReference type="AlphaFoldDB" id="A0A1W1BYV6"/>
<sequence length="476" mass="55349">MFVARENELKKLHLLLKRKKSSFLAIYGRRRVGKTEIVRYFCEQNKISKVEFAGRVDQNKRQQLKAFESKLKRVYGVQSREPIKDWNDAFYLLMEYLERFSKKEKIVVFIDELPWIDTAKSGFLGELADFWNDFCTQRDNIILIVCGSSASYMLKKVIHNRGALHGRLTDIMPLQQFDLNATKKMLEAQGCRYADKSIVDTYMALGGVAKYLDSLDCSSTPTEAIDSLCFKKDALLKYEYEALFASLFNNSKTHYKIMNALSSKWTGHTQKELSTLSGVSSAYIKKPLKELLASGFISATTKFNQTKRDILYRATDSFSYFHNKWMRGNNRSWNRIVNSQSYRSWAGFAFENICHMHSEHIKKILGISGVETQSHYWNYIPNNKSRGVQIDMMLEHTNGSNNIDIIECKYHNQVFTITKAYREALIKKIEIFNEQTKFRYNIRLIFITAFGMVKNEYYNEIVSLDIELSEVIGVEL</sequence>
<dbReference type="InterPro" id="IPR036390">
    <property type="entry name" value="WH_DNA-bd_sf"/>
</dbReference>
<dbReference type="GO" id="GO:0005524">
    <property type="term" value="F:ATP binding"/>
    <property type="evidence" value="ECO:0007669"/>
    <property type="project" value="InterPro"/>
</dbReference>
<proteinExistence type="predicted"/>
<dbReference type="Gene3D" id="3.40.50.300">
    <property type="entry name" value="P-loop containing nucleotide triphosphate hydrolases"/>
    <property type="match status" value="1"/>
</dbReference>
<dbReference type="InterPro" id="IPR011579">
    <property type="entry name" value="ATPase_dom"/>
</dbReference>
<dbReference type="PANTHER" id="PTHR34704:SF1">
    <property type="entry name" value="ATPASE"/>
    <property type="match status" value="1"/>
</dbReference>
<dbReference type="PANTHER" id="PTHR34704">
    <property type="entry name" value="ATPASE"/>
    <property type="match status" value="1"/>
</dbReference>
<evidence type="ECO:0000313" key="2">
    <source>
        <dbReference type="EMBL" id="SFV58780.1"/>
    </source>
</evidence>
<reference evidence="2" key="1">
    <citation type="submission" date="2016-10" db="EMBL/GenBank/DDBJ databases">
        <authorList>
            <person name="de Groot N.N."/>
        </authorList>
    </citation>
    <scope>NUCLEOTIDE SEQUENCE</scope>
</reference>
<organism evidence="2">
    <name type="scientific">hydrothermal vent metagenome</name>
    <dbReference type="NCBI Taxonomy" id="652676"/>
    <lineage>
        <taxon>unclassified sequences</taxon>
        <taxon>metagenomes</taxon>
        <taxon>ecological metagenomes</taxon>
    </lineage>
</organism>
<feature type="domain" description="ATPase" evidence="1">
    <location>
        <begin position="2"/>
        <end position="214"/>
    </location>
</feature>